<dbReference type="AlphaFoldDB" id="A0A9Q5N7M6"/>
<accession>A0A9Q5N7M6</accession>
<dbReference type="EMBL" id="LNZH02000198">
    <property type="protein sequence ID" value="OCB86823.1"/>
    <property type="molecule type" value="Genomic_DNA"/>
</dbReference>
<name>A0A9Q5N7M6_SANBA</name>
<feature type="compositionally biased region" description="Basic residues" evidence="1">
    <location>
        <begin position="277"/>
        <end position="299"/>
    </location>
</feature>
<proteinExistence type="predicted"/>
<comment type="caution">
    <text evidence="2">The sequence shown here is derived from an EMBL/GenBank/DDBJ whole genome shotgun (WGS) entry which is preliminary data.</text>
</comment>
<keyword evidence="3" id="KW-1185">Reference proteome</keyword>
<feature type="region of interest" description="Disordered" evidence="1">
    <location>
        <begin position="184"/>
        <end position="207"/>
    </location>
</feature>
<organism evidence="2 3">
    <name type="scientific">Sanghuangporus baumii</name>
    <name type="common">Phellinus baumii</name>
    <dbReference type="NCBI Taxonomy" id="108892"/>
    <lineage>
        <taxon>Eukaryota</taxon>
        <taxon>Fungi</taxon>
        <taxon>Dikarya</taxon>
        <taxon>Basidiomycota</taxon>
        <taxon>Agaricomycotina</taxon>
        <taxon>Agaricomycetes</taxon>
        <taxon>Hymenochaetales</taxon>
        <taxon>Hymenochaetaceae</taxon>
        <taxon>Sanghuangporus</taxon>
    </lineage>
</organism>
<evidence type="ECO:0000313" key="2">
    <source>
        <dbReference type="EMBL" id="OCB86823.1"/>
    </source>
</evidence>
<evidence type="ECO:0000313" key="3">
    <source>
        <dbReference type="Proteomes" id="UP000757232"/>
    </source>
</evidence>
<gene>
    <name evidence="2" type="ORF">A7U60_g5996</name>
</gene>
<evidence type="ECO:0000256" key="1">
    <source>
        <dbReference type="SAM" id="MobiDB-lite"/>
    </source>
</evidence>
<sequence length="315" mass="35119">MAYYDAYRNAPGWGTSNYQFITPMQPTYQPQPNWSGLDYYRAHGALADPDIYDYAWNRVRNHSSIGLSFEEARIWHRRAYGGLGDILSMRPIEIGAAAAYEAWRNWKYHHGIYAQPLSGDTERQREALIGLAVSEATRLWQYTGRVTDAYGRLEACESAGATADRIFEYALMDSAVYDPYSGRGRLSRRGSASSLRSYSPFRSRSYSRPPSPYIGDGYGYGYGSNAYGGAYPSSYGTPATAYATPGYTAGYAGSYPGSYVQPAYTATSPVTVIQPSGHHRRHSRRSGSRRRSSSRHRHSGSYSVSPYYVASSYGY</sequence>
<reference evidence="2" key="1">
    <citation type="submission" date="2016-06" db="EMBL/GenBank/DDBJ databases">
        <title>Draft Genome sequence of the fungus Inonotus baumii.</title>
        <authorList>
            <person name="Zhu H."/>
            <person name="Lin W."/>
        </authorList>
    </citation>
    <scope>NUCLEOTIDE SEQUENCE</scope>
    <source>
        <strain evidence="2">821</strain>
    </source>
</reference>
<dbReference type="Proteomes" id="UP000757232">
    <property type="component" value="Unassembled WGS sequence"/>
</dbReference>
<feature type="region of interest" description="Disordered" evidence="1">
    <location>
        <begin position="274"/>
        <end position="302"/>
    </location>
</feature>
<dbReference type="OrthoDB" id="2802356at2759"/>
<protein>
    <submittedName>
        <fullName evidence="2">Uncharacterized protein</fullName>
    </submittedName>
</protein>